<organism evidence="4 5">
    <name type="scientific">Brachybacterium kimchii</name>
    <dbReference type="NCBI Taxonomy" id="2942909"/>
    <lineage>
        <taxon>Bacteria</taxon>
        <taxon>Bacillati</taxon>
        <taxon>Actinomycetota</taxon>
        <taxon>Actinomycetes</taxon>
        <taxon>Micrococcales</taxon>
        <taxon>Dermabacteraceae</taxon>
        <taxon>Brachybacterium</taxon>
    </lineage>
</organism>
<dbReference type="EMBL" id="CP097218">
    <property type="protein sequence ID" value="UQN30821.1"/>
    <property type="molecule type" value="Genomic_DNA"/>
</dbReference>
<evidence type="ECO:0000256" key="1">
    <source>
        <dbReference type="SAM" id="MobiDB-lite"/>
    </source>
</evidence>
<dbReference type="PANTHER" id="PTHR36927:SF1">
    <property type="entry name" value="MDO-LIKE PROTEIN"/>
    <property type="match status" value="1"/>
</dbReference>
<feature type="region of interest" description="Disordered" evidence="1">
    <location>
        <begin position="1"/>
        <end position="21"/>
    </location>
</feature>
<keyword evidence="4" id="KW-0012">Acyltransferase</keyword>
<feature type="transmembrane region" description="Helical" evidence="2">
    <location>
        <begin position="246"/>
        <end position="267"/>
    </location>
</feature>
<dbReference type="PANTHER" id="PTHR36927">
    <property type="entry name" value="BLR4337 PROTEIN"/>
    <property type="match status" value="1"/>
</dbReference>
<dbReference type="Proteomes" id="UP001055868">
    <property type="component" value="Chromosome"/>
</dbReference>
<protein>
    <submittedName>
        <fullName evidence="4">Acyltransferase family protein</fullName>
    </submittedName>
</protein>
<dbReference type="RefSeq" id="WP_249480231.1">
    <property type="nucleotide sequence ID" value="NZ_CP097218.1"/>
</dbReference>
<feature type="transmembrane region" description="Helical" evidence="2">
    <location>
        <begin position="374"/>
        <end position="393"/>
    </location>
</feature>
<feature type="transmembrane region" description="Helical" evidence="2">
    <location>
        <begin position="279"/>
        <end position="300"/>
    </location>
</feature>
<evidence type="ECO:0000313" key="5">
    <source>
        <dbReference type="Proteomes" id="UP001055868"/>
    </source>
</evidence>
<keyword evidence="4" id="KW-0808">Transferase</keyword>
<feature type="transmembrane region" description="Helical" evidence="2">
    <location>
        <begin position="306"/>
        <end position="326"/>
    </location>
</feature>
<keyword evidence="2" id="KW-1133">Transmembrane helix</keyword>
<proteinExistence type="predicted"/>
<evidence type="ECO:0000256" key="2">
    <source>
        <dbReference type="SAM" id="Phobius"/>
    </source>
</evidence>
<evidence type="ECO:0000313" key="4">
    <source>
        <dbReference type="EMBL" id="UQN30821.1"/>
    </source>
</evidence>
<dbReference type="GO" id="GO:0016746">
    <property type="term" value="F:acyltransferase activity"/>
    <property type="evidence" value="ECO:0007669"/>
    <property type="project" value="UniProtKB-KW"/>
</dbReference>
<sequence>MASPAHPSTSPSPTTDTGPRAPSARLHHLDALRAGALLLGVVLHTVLGFVPGAAWLFQDTRTAWWALPVMVVIHLFRMILFMMLAGYFGRMVLMRRGTGSYVRDRLLRIGAPLIAFWPLAVLSLPVVIVAGSALLGRPLPGAVQGGAGDTGDAQGGADGGAPGLLDLLTPGQLWFLLLLLEIILVVVLVRALLVKALGAERAGRPARALGRVLSSPAGLLLAALPYAAGLAAQGTIIGGIQEPTTLVPVPGASLAYGGAFLVGWFLQAESTSLERMARGWPLCLALACLLTAPLLVGGSGTPGSPVLTLVLVPLAGWAWVRGLLGVAARAMDREVFAIRYLADASYWIYLLHLPIVVALGLAMAQMPLPPLVKVALNLLLTTGILLLAYDLMVRSTWIGRWLNGHRRPRALLPAPRRTARRPITP</sequence>
<keyword evidence="5" id="KW-1185">Reference proteome</keyword>
<feature type="transmembrane region" description="Helical" evidence="2">
    <location>
        <begin position="35"/>
        <end position="57"/>
    </location>
</feature>
<feature type="transmembrane region" description="Helical" evidence="2">
    <location>
        <begin position="173"/>
        <end position="197"/>
    </location>
</feature>
<feature type="transmembrane region" description="Helical" evidence="2">
    <location>
        <begin position="218"/>
        <end position="240"/>
    </location>
</feature>
<dbReference type="InterPro" id="IPR002656">
    <property type="entry name" value="Acyl_transf_3_dom"/>
</dbReference>
<gene>
    <name evidence="4" type="ORF">M4486_05855</name>
</gene>
<name>A0ABY4NAK7_9MICO</name>
<reference evidence="4" key="1">
    <citation type="submission" date="2022-05" db="EMBL/GenBank/DDBJ databases">
        <title>Genomic analysis of Brachybacterium sp. CBA3104.</title>
        <authorList>
            <person name="Roh S.W."/>
            <person name="Kim Y.B."/>
            <person name="Kim Y."/>
        </authorList>
    </citation>
    <scope>NUCLEOTIDE SEQUENCE</scope>
    <source>
        <strain evidence="4">CBA3104</strain>
    </source>
</reference>
<dbReference type="Pfam" id="PF01757">
    <property type="entry name" value="Acyl_transf_3"/>
    <property type="match status" value="1"/>
</dbReference>
<keyword evidence="2" id="KW-0472">Membrane</keyword>
<evidence type="ECO:0000259" key="3">
    <source>
        <dbReference type="Pfam" id="PF01757"/>
    </source>
</evidence>
<accession>A0ABY4NAK7</accession>
<feature type="compositionally biased region" description="Low complexity" evidence="1">
    <location>
        <begin position="1"/>
        <end position="17"/>
    </location>
</feature>
<feature type="domain" description="Acyltransferase 3" evidence="3">
    <location>
        <begin position="28"/>
        <end position="387"/>
    </location>
</feature>
<feature type="transmembrane region" description="Helical" evidence="2">
    <location>
        <begin position="346"/>
        <end position="368"/>
    </location>
</feature>
<feature type="transmembrane region" description="Helical" evidence="2">
    <location>
        <begin position="63"/>
        <end position="88"/>
    </location>
</feature>
<feature type="transmembrane region" description="Helical" evidence="2">
    <location>
        <begin position="109"/>
        <end position="135"/>
    </location>
</feature>
<dbReference type="InterPro" id="IPR050623">
    <property type="entry name" value="Glucan_succinyl_AcylTrfase"/>
</dbReference>
<keyword evidence="2" id="KW-0812">Transmembrane</keyword>